<name>N1J620_BLUG1</name>
<evidence type="ECO:0000256" key="7">
    <source>
        <dbReference type="SAM" id="Phobius"/>
    </source>
</evidence>
<keyword evidence="3 7" id="KW-0812">Transmembrane</keyword>
<dbReference type="GO" id="GO:0140107">
    <property type="term" value="F:high-affinity potassium ion transmembrane transporter activity"/>
    <property type="evidence" value="ECO:0007669"/>
    <property type="project" value="TreeGrafter"/>
</dbReference>
<evidence type="ECO:0000256" key="3">
    <source>
        <dbReference type="ARBA" id="ARBA00022692"/>
    </source>
</evidence>
<evidence type="ECO:0000256" key="4">
    <source>
        <dbReference type="ARBA" id="ARBA00022989"/>
    </source>
</evidence>
<feature type="transmembrane region" description="Helical" evidence="7">
    <location>
        <begin position="353"/>
        <end position="373"/>
    </location>
</feature>
<dbReference type="HOGENOM" id="CLU_005947_4_1_1"/>
<feature type="transmembrane region" description="Helical" evidence="7">
    <location>
        <begin position="255"/>
        <end position="276"/>
    </location>
</feature>
<feature type="transmembrane region" description="Helical" evidence="7">
    <location>
        <begin position="519"/>
        <end position="539"/>
    </location>
</feature>
<evidence type="ECO:0000313" key="8">
    <source>
        <dbReference type="EMBL" id="CCU75036.1"/>
    </source>
</evidence>
<gene>
    <name evidence="8" type="ORF">BGHDH14_bgh02018</name>
</gene>
<dbReference type="eggNOG" id="KOG1341">
    <property type="taxonomic scope" value="Eukaryota"/>
</dbReference>
<feature type="transmembrane region" description="Helical" evidence="7">
    <location>
        <begin position="494"/>
        <end position="512"/>
    </location>
</feature>
<dbReference type="GO" id="GO:1990573">
    <property type="term" value="P:potassium ion import across plasma membrane"/>
    <property type="evidence" value="ECO:0007669"/>
    <property type="project" value="TreeGrafter"/>
</dbReference>
<feature type="transmembrane region" description="Helical" evidence="7">
    <location>
        <begin position="100"/>
        <end position="121"/>
    </location>
</feature>
<keyword evidence="5" id="KW-0406">Ion transport</keyword>
<evidence type="ECO:0000256" key="6">
    <source>
        <dbReference type="ARBA" id="ARBA00023136"/>
    </source>
</evidence>
<evidence type="ECO:0000256" key="1">
    <source>
        <dbReference type="ARBA" id="ARBA00004141"/>
    </source>
</evidence>
<keyword evidence="9" id="KW-1185">Reference proteome</keyword>
<dbReference type="Proteomes" id="UP000015441">
    <property type="component" value="Unassembled WGS sequence"/>
</dbReference>
<protein>
    <submittedName>
        <fullName evidence="8">Cation transporter</fullName>
    </submittedName>
</protein>
<dbReference type="InterPro" id="IPR003445">
    <property type="entry name" value="Cat_transpt"/>
</dbReference>
<dbReference type="Pfam" id="PF02386">
    <property type="entry name" value="TrkH"/>
    <property type="match status" value="1"/>
</dbReference>
<comment type="caution">
    <text evidence="8">The sequence shown here is derived from an EMBL/GenBank/DDBJ whole genome shotgun (WGS) entry which is preliminary data.</text>
</comment>
<dbReference type="InterPro" id="IPR051143">
    <property type="entry name" value="TrkH_K-transport"/>
</dbReference>
<evidence type="ECO:0000256" key="2">
    <source>
        <dbReference type="ARBA" id="ARBA00022448"/>
    </source>
</evidence>
<sequence>MDRIPNSPLHQTPLKCFESLLANSSIAKFKRWCSTFPRPTFLVLHWVYFIVTCFISSILFWSINSSNISYVNSIFMVVAAMTQAGLNTVNLAALNLFQQVLLLVLMIAGNHILVSIIVIHVRKRAFEARFKEEEEEDTQRSQFTLKASPPSSVFSHKIQNATSRSSIAAQSFISTDMTIYNRQQYKPTQIDRNSQFHSLTVEERKRVRCVEYQAVKLLGYIVPAYYIIWQVVGCLALGFYISANKPSIAAEIQSNSWWVAIYLGVAAFNNAGMSLLDGSVAPLQSSTFSLVVLSLLMLAGNTAYPIFLRWLLRLALRIIPDNEKYSDWTETLRFILRFPRRVYTNLFPSEQTWWLLALLIFFNAFDWTAFEILNHYSAALRSLPVGSLALDGLFQTIAIRSSGYTVIPIASLFVGLQSLYVLMMYISAFPVTITMRSSNVYEERSLGIYTRDVPKTSDPEKSENCQSFKAFPNRHLDRFYFVQEQIRRQLGHDLWFLVIGMMIITCFESSNYERDPLTFALFNIIFEIISAYGGVGFSVGLPDQAYSFCGAWHPFSQLILCAMMMRGRHRGLPFDIDKAIQLPGEKSEIAEEQDHNIRIVSWMTDRIEYSENVKTERFSQIGPTPPINARLKI</sequence>
<dbReference type="InParanoid" id="N1J620"/>
<organism evidence="8 9">
    <name type="scientific">Blumeria graminis f. sp. hordei (strain DH14)</name>
    <name type="common">Barley powdery mildew</name>
    <name type="synonym">Oidium monilioides f. sp. hordei</name>
    <dbReference type="NCBI Taxonomy" id="546991"/>
    <lineage>
        <taxon>Eukaryota</taxon>
        <taxon>Fungi</taxon>
        <taxon>Dikarya</taxon>
        <taxon>Ascomycota</taxon>
        <taxon>Pezizomycotina</taxon>
        <taxon>Leotiomycetes</taxon>
        <taxon>Erysiphales</taxon>
        <taxon>Erysiphaceae</taxon>
        <taxon>Blumeria</taxon>
        <taxon>Blumeria hordei</taxon>
    </lineage>
</organism>
<dbReference type="GO" id="GO:0030007">
    <property type="term" value="P:intracellular potassium ion homeostasis"/>
    <property type="evidence" value="ECO:0007669"/>
    <property type="project" value="TreeGrafter"/>
</dbReference>
<proteinExistence type="predicted"/>
<feature type="transmembrane region" description="Helical" evidence="7">
    <location>
        <begin position="404"/>
        <end position="426"/>
    </location>
</feature>
<dbReference type="STRING" id="546991.N1J620"/>
<dbReference type="AlphaFoldDB" id="N1J620"/>
<dbReference type="EMBL" id="CAUH01000923">
    <property type="protein sequence ID" value="CCU75036.1"/>
    <property type="molecule type" value="Genomic_DNA"/>
</dbReference>
<evidence type="ECO:0000313" key="9">
    <source>
        <dbReference type="Proteomes" id="UP000015441"/>
    </source>
</evidence>
<keyword evidence="2" id="KW-0813">Transport</keyword>
<dbReference type="GO" id="GO:0005886">
    <property type="term" value="C:plasma membrane"/>
    <property type="evidence" value="ECO:0007669"/>
    <property type="project" value="TreeGrafter"/>
</dbReference>
<feature type="transmembrane region" description="Helical" evidence="7">
    <location>
        <begin position="217"/>
        <end position="243"/>
    </location>
</feature>
<accession>N1J620</accession>
<feature type="transmembrane region" description="Helical" evidence="7">
    <location>
        <begin position="288"/>
        <end position="307"/>
    </location>
</feature>
<reference evidence="8 9" key="1">
    <citation type="journal article" date="2010" name="Science">
        <title>Genome expansion and gene loss in powdery mildew fungi reveal tradeoffs in extreme parasitism.</title>
        <authorList>
            <person name="Spanu P.D."/>
            <person name="Abbott J.C."/>
            <person name="Amselem J."/>
            <person name="Burgis T.A."/>
            <person name="Soanes D.M."/>
            <person name="Stueber K."/>
            <person name="Ver Loren van Themaat E."/>
            <person name="Brown J.K.M."/>
            <person name="Butcher S.A."/>
            <person name="Gurr S.J."/>
            <person name="Lebrun M.-H."/>
            <person name="Ridout C.J."/>
            <person name="Schulze-Lefert P."/>
            <person name="Talbot N.J."/>
            <person name="Ahmadinejad N."/>
            <person name="Ametz C."/>
            <person name="Barton G.R."/>
            <person name="Benjdia M."/>
            <person name="Bidzinski P."/>
            <person name="Bindschedler L.V."/>
            <person name="Both M."/>
            <person name="Brewer M.T."/>
            <person name="Cadle-Davidson L."/>
            <person name="Cadle-Davidson M.M."/>
            <person name="Collemare J."/>
            <person name="Cramer R."/>
            <person name="Frenkel O."/>
            <person name="Godfrey D."/>
            <person name="Harriman J."/>
            <person name="Hoede C."/>
            <person name="King B.C."/>
            <person name="Klages S."/>
            <person name="Kleemann J."/>
            <person name="Knoll D."/>
            <person name="Koti P.S."/>
            <person name="Kreplak J."/>
            <person name="Lopez-Ruiz F.J."/>
            <person name="Lu X."/>
            <person name="Maekawa T."/>
            <person name="Mahanil S."/>
            <person name="Micali C."/>
            <person name="Milgroom M.G."/>
            <person name="Montana G."/>
            <person name="Noir S."/>
            <person name="O'Connell R.J."/>
            <person name="Oberhaensli S."/>
            <person name="Parlange F."/>
            <person name="Pedersen C."/>
            <person name="Quesneville H."/>
            <person name="Reinhardt R."/>
            <person name="Rott M."/>
            <person name="Sacristan S."/>
            <person name="Schmidt S.M."/>
            <person name="Schoen M."/>
            <person name="Skamnioti P."/>
            <person name="Sommer H."/>
            <person name="Stephens A."/>
            <person name="Takahara H."/>
            <person name="Thordal-Christensen H."/>
            <person name="Vigouroux M."/>
            <person name="Wessling R."/>
            <person name="Wicker T."/>
            <person name="Panstruga R."/>
        </authorList>
    </citation>
    <scope>NUCLEOTIDE SEQUENCE [LARGE SCALE GENOMIC DNA]</scope>
    <source>
        <strain evidence="8">DH14</strain>
    </source>
</reference>
<feature type="transmembrane region" description="Helical" evidence="7">
    <location>
        <begin position="41"/>
        <end position="61"/>
    </location>
</feature>
<dbReference type="PANTHER" id="PTHR31064">
    <property type="entry name" value="POTASSIUM TRANSPORT PROTEIN DDB_G0292412-RELATED"/>
    <property type="match status" value="1"/>
</dbReference>
<comment type="subcellular location">
    <subcellularLocation>
        <location evidence="1">Membrane</location>
        <topology evidence="1">Multi-pass membrane protein</topology>
    </subcellularLocation>
</comment>
<feature type="transmembrane region" description="Helical" evidence="7">
    <location>
        <begin position="73"/>
        <end position="94"/>
    </location>
</feature>
<dbReference type="OrthoDB" id="9999863at2759"/>
<keyword evidence="4 7" id="KW-1133">Transmembrane helix</keyword>
<keyword evidence="6 7" id="KW-0472">Membrane</keyword>
<dbReference type="PANTHER" id="PTHR31064:SF37">
    <property type="entry name" value="TRANSPORTER, PUTATIVE (EUROFUNG)-RELATED"/>
    <property type="match status" value="1"/>
</dbReference>
<evidence type="ECO:0000256" key="5">
    <source>
        <dbReference type="ARBA" id="ARBA00023065"/>
    </source>
</evidence>